<keyword evidence="3" id="KW-1185">Reference proteome</keyword>
<dbReference type="InParanoid" id="A0A2T3AHP2"/>
<dbReference type="InterPro" id="IPR003746">
    <property type="entry name" value="DUF167"/>
</dbReference>
<dbReference type="OrthoDB" id="244097at2759"/>
<dbReference type="SMART" id="SM01152">
    <property type="entry name" value="DUF167"/>
    <property type="match status" value="1"/>
</dbReference>
<proteinExistence type="inferred from homology"/>
<gene>
    <name evidence="2" type="ORF">BD289DRAFT_450672</name>
</gene>
<dbReference type="STRING" id="2025994.A0A2T3AHP2"/>
<dbReference type="EMBL" id="KZ678388">
    <property type="protein sequence ID" value="PSR97742.1"/>
    <property type="molecule type" value="Genomic_DNA"/>
</dbReference>
<reference evidence="2 3" key="1">
    <citation type="journal article" date="2018" name="Mycol. Prog.">
        <title>Coniella lustricola, a new species from submerged detritus.</title>
        <authorList>
            <person name="Raudabaugh D.B."/>
            <person name="Iturriaga T."/>
            <person name="Carver A."/>
            <person name="Mondo S."/>
            <person name="Pangilinan J."/>
            <person name="Lipzen A."/>
            <person name="He G."/>
            <person name="Amirebrahimi M."/>
            <person name="Grigoriev I.V."/>
            <person name="Miller A.N."/>
        </authorList>
    </citation>
    <scope>NUCLEOTIDE SEQUENCE [LARGE SCALE GENOMIC DNA]</scope>
    <source>
        <strain evidence="2 3">B22-T-1</strain>
    </source>
</reference>
<evidence type="ECO:0008006" key="4">
    <source>
        <dbReference type="Google" id="ProtNLM"/>
    </source>
</evidence>
<comment type="similarity">
    <text evidence="1">Belongs to the UPF0235 family.</text>
</comment>
<evidence type="ECO:0000313" key="3">
    <source>
        <dbReference type="Proteomes" id="UP000241462"/>
    </source>
</evidence>
<dbReference type="SUPFAM" id="SSF69786">
    <property type="entry name" value="YggU-like"/>
    <property type="match status" value="1"/>
</dbReference>
<dbReference type="GO" id="GO:0005737">
    <property type="term" value="C:cytoplasm"/>
    <property type="evidence" value="ECO:0007669"/>
    <property type="project" value="TreeGrafter"/>
</dbReference>
<evidence type="ECO:0000313" key="2">
    <source>
        <dbReference type="EMBL" id="PSR97742.1"/>
    </source>
</evidence>
<dbReference type="PANTHER" id="PTHR13420">
    <property type="entry name" value="UPF0235 PROTEIN C15ORF40"/>
    <property type="match status" value="1"/>
</dbReference>
<dbReference type="Proteomes" id="UP000241462">
    <property type="component" value="Unassembled WGS sequence"/>
</dbReference>
<protein>
    <recommendedName>
        <fullName evidence="4">DUF167 domain protein</fullName>
    </recommendedName>
</protein>
<name>A0A2T3AHP2_9PEZI</name>
<dbReference type="InterPro" id="IPR036591">
    <property type="entry name" value="YggU-like_sf"/>
</dbReference>
<organism evidence="2 3">
    <name type="scientific">Coniella lustricola</name>
    <dbReference type="NCBI Taxonomy" id="2025994"/>
    <lineage>
        <taxon>Eukaryota</taxon>
        <taxon>Fungi</taxon>
        <taxon>Dikarya</taxon>
        <taxon>Ascomycota</taxon>
        <taxon>Pezizomycotina</taxon>
        <taxon>Sordariomycetes</taxon>
        <taxon>Sordariomycetidae</taxon>
        <taxon>Diaporthales</taxon>
        <taxon>Schizoparmaceae</taxon>
        <taxon>Coniella</taxon>
    </lineage>
</organism>
<dbReference type="PANTHER" id="PTHR13420:SF7">
    <property type="entry name" value="UPF0235 PROTEIN C15ORF40"/>
    <property type="match status" value="1"/>
</dbReference>
<dbReference type="AlphaFoldDB" id="A0A2T3AHP2"/>
<dbReference type="NCBIfam" id="TIGR00251">
    <property type="entry name" value="DUF167 family protein"/>
    <property type="match status" value="1"/>
</dbReference>
<dbReference type="Pfam" id="PF02594">
    <property type="entry name" value="DUF167"/>
    <property type="match status" value="1"/>
</dbReference>
<dbReference type="HAMAP" id="MF_00634">
    <property type="entry name" value="UPF0235"/>
    <property type="match status" value="1"/>
</dbReference>
<sequence length="120" mass="12705">MATRPFIKYVTATSSQKAPTVYLQCRVKPGASKVREGVLALTDGADAVELCVSAAAREGEANKAVVALLCKVLCVPKSDLRITRGIKSREKTVAIGGRAVQDGEECTARLVKRLTDCVGV</sequence>
<evidence type="ECO:0000256" key="1">
    <source>
        <dbReference type="ARBA" id="ARBA00010364"/>
    </source>
</evidence>
<accession>A0A2T3AHP2</accession>
<dbReference type="Gene3D" id="3.30.1200.10">
    <property type="entry name" value="YggU-like"/>
    <property type="match status" value="1"/>
</dbReference>